<keyword evidence="1" id="KW-1133">Transmembrane helix</keyword>
<dbReference type="AlphaFoldDB" id="B6TWU4"/>
<reference evidence="2" key="1">
    <citation type="journal article" date="2009" name="Plant Mol. Biol.">
        <title>Insights into corn genes derived from large-scale cDNA sequencing.</title>
        <authorList>
            <person name="Alexandrov N.N."/>
            <person name="Brover V.V."/>
            <person name="Freidin S."/>
            <person name="Troukhan M.E."/>
            <person name="Tatarinova T.V."/>
            <person name="Zhang H."/>
            <person name="Swaller T.J."/>
            <person name="Lu Y.P."/>
            <person name="Bouck J."/>
            <person name="Flavell R.B."/>
            <person name="Feldmann K.A."/>
        </authorList>
    </citation>
    <scope>NUCLEOTIDE SEQUENCE</scope>
</reference>
<evidence type="ECO:0000256" key="1">
    <source>
        <dbReference type="SAM" id="Phobius"/>
    </source>
</evidence>
<keyword evidence="1" id="KW-0472">Membrane</keyword>
<organism evidence="2">
    <name type="scientific">Zea mays</name>
    <name type="common">Maize</name>
    <dbReference type="NCBI Taxonomy" id="4577"/>
    <lineage>
        <taxon>Eukaryota</taxon>
        <taxon>Viridiplantae</taxon>
        <taxon>Streptophyta</taxon>
        <taxon>Embryophyta</taxon>
        <taxon>Tracheophyta</taxon>
        <taxon>Spermatophyta</taxon>
        <taxon>Magnoliopsida</taxon>
        <taxon>Liliopsida</taxon>
        <taxon>Poales</taxon>
        <taxon>Poaceae</taxon>
        <taxon>PACMAD clade</taxon>
        <taxon>Panicoideae</taxon>
        <taxon>Andropogonodae</taxon>
        <taxon>Andropogoneae</taxon>
        <taxon>Tripsacinae</taxon>
        <taxon>Zea</taxon>
    </lineage>
</organism>
<evidence type="ECO:0000313" key="2">
    <source>
        <dbReference type="EMBL" id="ACG41577.1"/>
    </source>
</evidence>
<proteinExistence type="evidence at transcript level"/>
<accession>B6TWU4</accession>
<sequence>MAPPRTRSCRATGFHVSSDEGDPLDLATGVRVLAKLGRSLGGNQLEFVVCPSHAVGSMFCRTSRSKNLSIKFIVCLLCFAPGCFELRALGRWLEELRRVSVAVRGRRRRVLVLIGEDKLLAI</sequence>
<feature type="transmembrane region" description="Helical" evidence="1">
    <location>
        <begin position="68"/>
        <end position="89"/>
    </location>
</feature>
<name>B6TWU4_MAIZE</name>
<dbReference type="EMBL" id="EU969459">
    <property type="protein sequence ID" value="ACG41577.1"/>
    <property type="molecule type" value="mRNA"/>
</dbReference>
<protein>
    <submittedName>
        <fullName evidence="2">Uncharacterized protein</fullName>
    </submittedName>
</protein>
<keyword evidence="1" id="KW-0812">Transmembrane</keyword>